<reference evidence="2" key="1">
    <citation type="submission" date="2022-11" db="EMBL/GenBank/DDBJ databases">
        <title>Centuries of genome instability and evolution in soft-shell clam transmissible cancer (bioRxiv).</title>
        <authorList>
            <person name="Hart S.F.M."/>
            <person name="Yonemitsu M.A."/>
            <person name="Giersch R.M."/>
            <person name="Beal B.F."/>
            <person name="Arriagada G."/>
            <person name="Davis B.W."/>
            <person name="Ostrander E.A."/>
            <person name="Goff S.P."/>
            <person name="Metzger M.J."/>
        </authorList>
    </citation>
    <scope>NUCLEOTIDE SEQUENCE</scope>
    <source>
        <strain evidence="2">MELC-2E11</strain>
        <tissue evidence="2">Siphon/mantle</tissue>
    </source>
</reference>
<dbReference type="EMBL" id="CP111025">
    <property type="protein sequence ID" value="WAR26388.1"/>
    <property type="molecule type" value="Genomic_DNA"/>
</dbReference>
<feature type="region of interest" description="Disordered" evidence="1">
    <location>
        <begin position="103"/>
        <end position="124"/>
    </location>
</feature>
<sequence>SFNPDWTYRIVASLSCQNREERILTWKLLQFTYELTLIRSWNIKTGLFVWMGETFGLHMLGLKQDDQETLKSGRQWARSCLHTGTTSLLSQSYSMQTNYCPSYTGSRSRNHSDSVSTSDNIMNL</sequence>
<dbReference type="Proteomes" id="UP001164746">
    <property type="component" value="Chromosome 14"/>
</dbReference>
<organism evidence="2 3">
    <name type="scientific">Mya arenaria</name>
    <name type="common">Soft-shell clam</name>
    <dbReference type="NCBI Taxonomy" id="6604"/>
    <lineage>
        <taxon>Eukaryota</taxon>
        <taxon>Metazoa</taxon>
        <taxon>Spiralia</taxon>
        <taxon>Lophotrochozoa</taxon>
        <taxon>Mollusca</taxon>
        <taxon>Bivalvia</taxon>
        <taxon>Autobranchia</taxon>
        <taxon>Heteroconchia</taxon>
        <taxon>Euheterodonta</taxon>
        <taxon>Imparidentia</taxon>
        <taxon>Neoheterodontei</taxon>
        <taxon>Myida</taxon>
        <taxon>Myoidea</taxon>
        <taxon>Myidae</taxon>
        <taxon>Mya</taxon>
    </lineage>
</organism>
<name>A0ABY7FVY5_MYAAR</name>
<feature type="non-terminal residue" evidence="2">
    <location>
        <position position="1"/>
    </location>
</feature>
<evidence type="ECO:0000256" key="1">
    <source>
        <dbReference type="SAM" id="MobiDB-lite"/>
    </source>
</evidence>
<evidence type="ECO:0000313" key="3">
    <source>
        <dbReference type="Proteomes" id="UP001164746"/>
    </source>
</evidence>
<keyword evidence="3" id="KW-1185">Reference proteome</keyword>
<feature type="non-terminal residue" evidence="2">
    <location>
        <position position="124"/>
    </location>
</feature>
<proteinExistence type="predicted"/>
<protein>
    <submittedName>
        <fullName evidence="2">Uncharacterized protein</fullName>
    </submittedName>
</protein>
<gene>
    <name evidence="2" type="ORF">MAR_012092</name>
</gene>
<accession>A0ABY7FVY5</accession>
<evidence type="ECO:0000313" key="2">
    <source>
        <dbReference type="EMBL" id="WAR26388.1"/>
    </source>
</evidence>